<dbReference type="InParanoid" id="A0A6J2WA40"/>
<evidence type="ECO:0000256" key="1">
    <source>
        <dbReference type="ARBA" id="ARBA00001974"/>
    </source>
</evidence>
<evidence type="ECO:0000313" key="5">
    <source>
        <dbReference type="Proteomes" id="UP000504632"/>
    </source>
</evidence>
<dbReference type="CTD" id="564675"/>
<dbReference type="Gene3D" id="3.90.660.10">
    <property type="match status" value="1"/>
</dbReference>
<keyword evidence="3" id="KW-0274">FAD</keyword>
<reference evidence="6" key="1">
    <citation type="submission" date="2025-08" db="UniProtKB">
        <authorList>
            <consortium name="RefSeq"/>
        </authorList>
    </citation>
    <scope>IDENTIFICATION</scope>
</reference>
<feature type="domain" description="Amine oxidase" evidence="4">
    <location>
        <begin position="13"/>
        <end position="463"/>
    </location>
</feature>
<keyword evidence="2" id="KW-0285">Flavoprotein</keyword>
<name>A0A6J2WA40_CHACN</name>
<evidence type="ECO:0000313" key="6">
    <source>
        <dbReference type="RefSeq" id="XP_030640216.1"/>
    </source>
</evidence>
<dbReference type="InterPro" id="IPR002937">
    <property type="entry name" value="Amino_oxidase"/>
</dbReference>
<accession>A0A6J2WA40</accession>
<dbReference type="OrthoDB" id="2019015at2759"/>
<evidence type="ECO:0000256" key="2">
    <source>
        <dbReference type="ARBA" id="ARBA00022630"/>
    </source>
</evidence>
<dbReference type="Proteomes" id="UP000504632">
    <property type="component" value="Chromosome 9"/>
</dbReference>
<proteinExistence type="predicted"/>
<evidence type="ECO:0000256" key="3">
    <source>
        <dbReference type="ARBA" id="ARBA00022827"/>
    </source>
</evidence>
<organism evidence="5 6">
    <name type="scientific">Chanos chanos</name>
    <name type="common">Milkfish</name>
    <name type="synonym">Mugil chanos</name>
    <dbReference type="NCBI Taxonomy" id="29144"/>
    <lineage>
        <taxon>Eukaryota</taxon>
        <taxon>Metazoa</taxon>
        <taxon>Chordata</taxon>
        <taxon>Craniata</taxon>
        <taxon>Vertebrata</taxon>
        <taxon>Euteleostomi</taxon>
        <taxon>Actinopterygii</taxon>
        <taxon>Neopterygii</taxon>
        <taxon>Teleostei</taxon>
        <taxon>Ostariophysi</taxon>
        <taxon>Gonorynchiformes</taxon>
        <taxon>Chanidae</taxon>
        <taxon>Chanos</taxon>
    </lineage>
</organism>
<dbReference type="AlphaFoldDB" id="A0A6J2WA40"/>
<keyword evidence="5" id="KW-1185">Reference proteome</keyword>
<dbReference type="GeneID" id="115820706"/>
<dbReference type="SUPFAM" id="SSF51905">
    <property type="entry name" value="FAD/NAD(P)-binding domain"/>
    <property type="match status" value="1"/>
</dbReference>
<gene>
    <name evidence="6" type="primary">paox1</name>
</gene>
<dbReference type="Pfam" id="PF01593">
    <property type="entry name" value="Amino_oxidase"/>
    <property type="match status" value="1"/>
</dbReference>
<dbReference type="InterPro" id="IPR050281">
    <property type="entry name" value="Flavin_monoamine_oxidase"/>
</dbReference>
<dbReference type="InterPro" id="IPR036188">
    <property type="entry name" value="FAD/NAD-bd_sf"/>
</dbReference>
<dbReference type="RefSeq" id="XP_030640216.1">
    <property type="nucleotide sequence ID" value="XM_030784356.1"/>
</dbReference>
<sequence length="479" mass="52547">MANPRIVVVGAGMAGIGVATKLRELGFNDVTLVEAAGEPGGRVAKSSLGKSWVDTGAQYIHGASKANPVYCLLKKSGLLDGIPKEEGTVVTYTGTGNKLDPRFAEHLFEEGEAMLKYRGSNSEKSLGEHLAEQALAFIENWQGDDEEKRKVQRVLVSVGKQTLTSIGATDLNKVSLSSWQYYKNMGEDLDVAGSMFQLVDILLEDFPKDQLLLSKAVCEIDWDGSFSSENGREYPVRIGTENGEDILADHVVVTISLGCLKSQASTLFRPQLPEEKLQVIDKLGFGNLAKIFLEYEEAFWGSDVEDIRLISEESFPHLHHNPDQWLKSLEIFTVLKPKKKFGNVLIGWCSGTVADLIETMSEEELSKAITERLRTYTGNASIPPPKTVLYTRWHNNKLTQGAYAFLPVGVSGLVMDILAQPLSSSKNSSQDLQVLFAGEATIKSLYGTVHGALLSGYREAERLALHYNRTVTPGVLCDT</sequence>
<dbReference type="Gene3D" id="3.50.50.60">
    <property type="entry name" value="FAD/NAD(P)-binding domain"/>
    <property type="match status" value="1"/>
</dbReference>
<evidence type="ECO:0000259" key="4">
    <source>
        <dbReference type="Pfam" id="PF01593"/>
    </source>
</evidence>
<dbReference type="GO" id="GO:0046208">
    <property type="term" value="P:spermine catabolic process"/>
    <property type="evidence" value="ECO:0007669"/>
    <property type="project" value="TreeGrafter"/>
</dbReference>
<dbReference type="GO" id="GO:0046592">
    <property type="term" value="F:polyamine oxidase activity"/>
    <property type="evidence" value="ECO:0007669"/>
    <property type="project" value="TreeGrafter"/>
</dbReference>
<dbReference type="SUPFAM" id="SSF54373">
    <property type="entry name" value="FAD-linked reductases, C-terminal domain"/>
    <property type="match status" value="1"/>
</dbReference>
<dbReference type="PANTHER" id="PTHR10742">
    <property type="entry name" value="FLAVIN MONOAMINE OXIDASE"/>
    <property type="match status" value="1"/>
</dbReference>
<comment type="cofactor">
    <cofactor evidence="1">
        <name>FAD</name>
        <dbReference type="ChEBI" id="CHEBI:57692"/>
    </cofactor>
</comment>
<protein>
    <submittedName>
        <fullName evidence="6">Polyamine oxidase (Exo-N4-amino) 1</fullName>
    </submittedName>
</protein>
<dbReference type="PANTHER" id="PTHR10742:SF364">
    <property type="entry name" value="AMINE OXIDASE"/>
    <property type="match status" value="1"/>
</dbReference>